<dbReference type="VEuPathDB" id="MicrosporidiaDB:EDEG_02152"/>
<evidence type="ECO:0000256" key="1">
    <source>
        <dbReference type="SAM" id="SignalP"/>
    </source>
</evidence>
<evidence type="ECO:0000313" key="3">
    <source>
        <dbReference type="Proteomes" id="UP000003163"/>
    </source>
</evidence>
<keyword evidence="1" id="KW-0732">Signal</keyword>
<gene>
    <name evidence="2" type="ORF">EDEG_02152</name>
</gene>
<accession>J9D6Y1</accession>
<reference evidence="3" key="2">
    <citation type="submission" date="2015-07" db="EMBL/GenBank/DDBJ databases">
        <title>Contrasting host-pathogen interactions and genome evolution in two generalist and specialist microsporidian pathogens of mosquitoes.</title>
        <authorList>
            <consortium name="The Broad Institute Genomics Platform"/>
            <consortium name="The Broad Institute Genome Sequencing Center for Infectious Disease"/>
            <person name="Cuomo C.A."/>
            <person name="Sanscrainte N.D."/>
            <person name="Goldberg J.M."/>
            <person name="Heiman D."/>
            <person name="Young S."/>
            <person name="Zeng Q."/>
            <person name="Becnel J.J."/>
            <person name="Birren B.W."/>
        </authorList>
    </citation>
    <scope>NUCLEOTIDE SEQUENCE [LARGE SCALE GENOMIC DNA]</scope>
    <source>
        <strain evidence="3">USNM 41457</strain>
    </source>
</reference>
<proteinExistence type="predicted"/>
<dbReference type="HOGENOM" id="CLU_345824_0_0_1"/>
<organism evidence="2 3">
    <name type="scientific">Edhazardia aedis (strain USNM 41457)</name>
    <name type="common">Microsporidian parasite</name>
    <dbReference type="NCBI Taxonomy" id="1003232"/>
    <lineage>
        <taxon>Eukaryota</taxon>
        <taxon>Fungi</taxon>
        <taxon>Fungi incertae sedis</taxon>
        <taxon>Microsporidia</taxon>
        <taxon>Edhazardia</taxon>
    </lineage>
</organism>
<dbReference type="EMBL" id="AFBI03000036">
    <property type="protein sequence ID" value="EJW03531.1"/>
    <property type="molecule type" value="Genomic_DNA"/>
</dbReference>
<sequence>MSKNFVSSITISFWILIFLIFANRFPGSDSLAMKNINKNSMESNTLYPSPLQQINQTKFLNTTKKNDLDNFYIDINDKFNDSFSIVNNSTFSLKKSLITSERLDYSDYGNANNSSVNHSFLKGDFDIDKNIDNLAKTEKNDEIKNFVNPNTASNIQEALLEEEDDKYAENIKLHDIETEEKTLGLFVYSGEYITLIDYLVNSFLLNSHEKESEFSCIFYENIEYSEILQSFRDVYDKEIFKNESNYDHSDKKLFYGDGFGRNIIFNILSNHSIHKMLKLLNTSKNYNSDLKIYSKKDLQSVKEEFGNFRKRIGRYKFLPIFTKISNFKSYKYTLEGSEESENLKNDNTTNSDTEKDSKPFAPKLINNSVNVYMNKKSDYILFWAELNEQVEKLKKITLDCTHPKCKRVNSDLIRLIANFNFAICLNDNNLFLDSIDLKNIEDIQKCFKKSIEYAFISVLINKKPQVSRSSMRFSNNLNTRKTSLRSSKYSKNKTISSNKNSKDSHDIHNITFVPIFQNSDSIIIDKLAEADSGYKRTFNKLVDACKRVKLEKLDVSKLFNDKEKNICIDSLSEDIFYEQVSYLNAFFEVQLKNFNTLCKFVNKMSDFIYDNTIKIAYNIHNNNEENSTILKNITYSDLYEIEEFIDFVTDSIRYIKLKSTPEIPYNLQSNQYNIIDHKLASIRYFLLENNEEYIDALYKPLLRLRNIIIYIRNGSPNNYYNNRARKKLISAEDFERQLVNFLYSNNLEIINLVVLKAQIEKVQIDNDESKMNIISFRNMYSIYKNDRNSDKYKNLIQPICIANMLNHPMCCLFEPDV</sequence>
<protein>
    <submittedName>
        <fullName evidence="2">Uncharacterized protein</fullName>
    </submittedName>
</protein>
<reference evidence="2 3" key="1">
    <citation type="submission" date="2011-08" db="EMBL/GenBank/DDBJ databases">
        <authorList>
            <person name="Liu Z.J."/>
            <person name="Shi F.L."/>
            <person name="Lu J.Q."/>
            <person name="Li M."/>
            <person name="Wang Z.L."/>
        </authorList>
    </citation>
    <scope>NUCLEOTIDE SEQUENCE [LARGE SCALE GENOMIC DNA]</scope>
    <source>
        <strain evidence="2 3">USNM 41457</strain>
    </source>
</reference>
<dbReference type="AlphaFoldDB" id="J9D6Y1"/>
<name>J9D6Y1_EDHAE</name>
<dbReference type="Proteomes" id="UP000003163">
    <property type="component" value="Unassembled WGS sequence"/>
</dbReference>
<feature type="chain" id="PRO_5003821384" evidence="1">
    <location>
        <begin position="31"/>
        <end position="817"/>
    </location>
</feature>
<feature type="signal peptide" evidence="1">
    <location>
        <begin position="1"/>
        <end position="30"/>
    </location>
</feature>
<comment type="caution">
    <text evidence="2">The sequence shown here is derived from an EMBL/GenBank/DDBJ whole genome shotgun (WGS) entry which is preliminary data.</text>
</comment>
<keyword evidence="3" id="KW-1185">Reference proteome</keyword>
<evidence type="ECO:0000313" key="2">
    <source>
        <dbReference type="EMBL" id="EJW03531.1"/>
    </source>
</evidence>
<dbReference type="InParanoid" id="J9D6Y1"/>